<feature type="domain" description="DUF4220" evidence="2">
    <location>
        <begin position="82"/>
        <end position="452"/>
    </location>
</feature>
<dbReference type="EMBL" id="CAJGYO010000011">
    <property type="protein sequence ID" value="CAD6259046.1"/>
    <property type="molecule type" value="Genomic_DNA"/>
</dbReference>
<keyword evidence="1" id="KW-1133">Transmembrane helix</keyword>
<feature type="transmembrane region" description="Helical" evidence="1">
    <location>
        <begin position="131"/>
        <end position="155"/>
    </location>
</feature>
<evidence type="ECO:0000259" key="2">
    <source>
        <dbReference type="Pfam" id="PF13968"/>
    </source>
</evidence>
<keyword evidence="1" id="KW-0812">Transmembrane</keyword>
<keyword evidence="4" id="KW-1185">Reference proteome</keyword>
<dbReference type="Pfam" id="PF04578">
    <property type="entry name" value="DUF594"/>
    <property type="match status" value="1"/>
</dbReference>
<reference evidence="3" key="1">
    <citation type="submission" date="2020-10" db="EMBL/GenBank/DDBJ databases">
        <authorList>
            <person name="Han B."/>
            <person name="Lu T."/>
            <person name="Zhao Q."/>
            <person name="Huang X."/>
            <person name="Zhao Y."/>
        </authorList>
    </citation>
    <scope>NUCLEOTIDE SEQUENCE</scope>
</reference>
<feature type="transmembrane region" description="Helical" evidence="1">
    <location>
        <begin position="32"/>
        <end position="55"/>
    </location>
</feature>
<dbReference type="InterPro" id="IPR007658">
    <property type="entry name" value="DUF594"/>
</dbReference>
<name>A0A811QJ41_9POAL</name>
<dbReference type="AlphaFoldDB" id="A0A811QJ41"/>
<gene>
    <name evidence="3" type="ORF">NCGR_LOCUS42488</name>
</gene>
<dbReference type="PANTHER" id="PTHR31325">
    <property type="entry name" value="OS01G0798800 PROTEIN-RELATED"/>
    <property type="match status" value="1"/>
</dbReference>
<feature type="transmembrane region" description="Helical" evidence="1">
    <location>
        <begin position="175"/>
        <end position="200"/>
    </location>
</feature>
<accession>A0A811QJ41</accession>
<dbReference type="Pfam" id="PF13968">
    <property type="entry name" value="DUF4220"/>
    <property type="match status" value="1"/>
</dbReference>
<evidence type="ECO:0000313" key="3">
    <source>
        <dbReference type="EMBL" id="CAD6259046.1"/>
    </source>
</evidence>
<feature type="transmembrane region" description="Helical" evidence="1">
    <location>
        <begin position="67"/>
        <end position="89"/>
    </location>
</feature>
<keyword evidence="1" id="KW-0472">Membrane</keyword>
<evidence type="ECO:0000256" key="1">
    <source>
        <dbReference type="SAM" id="Phobius"/>
    </source>
</evidence>
<dbReference type="Proteomes" id="UP000604825">
    <property type="component" value="Unassembled WGS sequence"/>
</dbReference>
<feature type="transmembrane region" description="Helical" evidence="1">
    <location>
        <begin position="380"/>
        <end position="402"/>
    </location>
</feature>
<protein>
    <recommendedName>
        <fullName evidence="2">DUF4220 domain-containing protein</fullName>
    </recommendedName>
</protein>
<sequence length="706" mass="80855">MELGSQQNGVLVNRTRAAEALSHLLDNSRWTIIQVEALVAVAAALLFLQLILATWKRVATWKWRWHNSIVSFFLAVCNASLLPLVFYTLSIMQSSPVKNSMYTVWGASLLMAAGGTIAVSQFDYDDKENMVLIQWITGFARYVFYLVMLLALLTPYSQKESWTRRLQHSGTTHGSASRCLSVLLMVLYLTRAMEIVDLYIRFKLYMKKNANDHQKDTDDETTEGDKYQVGYAIRCLPRPKVQVITIDQIRDCCGNSDRVETLENVCLSLALCQFCLRRYKGLSSAQERLPTPNHLVFNGLLQTEEHYERAFRIIEVELGFCYDFFFTKYHDIYFNMVMHFLTFLLRVIFLTLVLVYTVQGSVTIETPDPIIQVQITRSDYIITLVLLGTALVVELLQALVYLASDWIKVSLACVYVKYKQIAFLEKLIGFLIRVSISPQRRNRNWIAQYTVILPDKVFFKFFLKCNLDPVEISPETKKAIAGSIKPTFGEQTNRLASQVRISMFEHWALKDHWTLKDHSQVEIMLIWHIATDYCHLSPSSGNGSIPDRYVAVTLSRYCAYLLAFVPQLLPYHEADIKELIHTVKKEIAKDLPSSGAPSERYQKMKELGDNPPTVFRKGVKLGKQLEDDMPDEAQRWKAMADFWAKTVIYIAPSHITAKEHMRQLEKGGEFLTHVWALLSHAGILNLVRDDDEVAKPAQAQPTQETV</sequence>
<comment type="caution">
    <text evidence="3">The sequence shown here is derived from an EMBL/GenBank/DDBJ whole genome shotgun (WGS) entry which is preliminary data.</text>
</comment>
<feature type="transmembrane region" description="Helical" evidence="1">
    <location>
        <begin position="337"/>
        <end position="360"/>
    </location>
</feature>
<evidence type="ECO:0000313" key="4">
    <source>
        <dbReference type="Proteomes" id="UP000604825"/>
    </source>
</evidence>
<proteinExistence type="predicted"/>
<organism evidence="3 4">
    <name type="scientific">Miscanthus lutarioriparius</name>
    <dbReference type="NCBI Taxonomy" id="422564"/>
    <lineage>
        <taxon>Eukaryota</taxon>
        <taxon>Viridiplantae</taxon>
        <taxon>Streptophyta</taxon>
        <taxon>Embryophyta</taxon>
        <taxon>Tracheophyta</taxon>
        <taxon>Spermatophyta</taxon>
        <taxon>Magnoliopsida</taxon>
        <taxon>Liliopsida</taxon>
        <taxon>Poales</taxon>
        <taxon>Poaceae</taxon>
        <taxon>PACMAD clade</taxon>
        <taxon>Panicoideae</taxon>
        <taxon>Andropogonodae</taxon>
        <taxon>Andropogoneae</taxon>
        <taxon>Saccharinae</taxon>
        <taxon>Miscanthus</taxon>
    </lineage>
</organism>
<dbReference type="OrthoDB" id="672171at2759"/>
<dbReference type="InterPro" id="IPR025315">
    <property type="entry name" value="DUF4220"/>
</dbReference>
<feature type="transmembrane region" description="Helical" evidence="1">
    <location>
        <begin position="101"/>
        <end position="119"/>
    </location>
</feature>